<evidence type="ECO:0000313" key="9">
    <source>
        <dbReference type="EMBL" id="JAP54148.1"/>
    </source>
</evidence>
<dbReference type="GO" id="GO:0005762">
    <property type="term" value="C:mitochondrial large ribosomal subunit"/>
    <property type="evidence" value="ECO:0007669"/>
    <property type="project" value="TreeGrafter"/>
</dbReference>
<keyword evidence="4 9" id="KW-0689">Ribosomal protein</keyword>
<dbReference type="GO" id="GO:0003735">
    <property type="term" value="F:structural constituent of ribosome"/>
    <property type="evidence" value="ECO:0007669"/>
    <property type="project" value="InterPro"/>
</dbReference>
<evidence type="ECO:0000256" key="5">
    <source>
        <dbReference type="ARBA" id="ARBA00023128"/>
    </source>
</evidence>
<keyword evidence="5" id="KW-0496">Mitochondrion</keyword>
<evidence type="ECO:0000256" key="1">
    <source>
        <dbReference type="ARBA" id="ARBA00004173"/>
    </source>
</evidence>
<dbReference type="EMBL" id="GEEE01009077">
    <property type="protein sequence ID" value="JAP54148.1"/>
    <property type="molecule type" value="Transcribed_RNA"/>
</dbReference>
<dbReference type="InterPro" id="IPR052143">
    <property type="entry name" value="Mitoribosomal_bL36m"/>
</dbReference>
<evidence type="ECO:0000256" key="7">
    <source>
        <dbReference type="ARBA" id="ARBA00035239"/>
    </source>
</evidence>
<dbReference type="Pfam" id="PF00444">
    <property type="entry name" value="Ribosomal_L36"/>
    <property type="match status" value="1"/>
</dbReference>
<proteinExistence type="inferred from homology"/>
<dbReference type="PANTHER" id="PTHR46909">
    <property type="entry name" value="39S RIBOSOMAL PROTEIN L36, MITOCHONDRIAL"/>
    <property type="match status" value="1"/>
</dbReference>
<reference evidence="9" key="1">
    <citation type="submission" date="2016-01" db="EMBL/GenBank/DDBJ databases">
        <title>Reference transcriptome for the parasite Schistocephalus solidus: insights into the molecular evolution of parasitism.</title>
        <authorList>
            <person name="Hebert F.O."/>
            <person name="Grambauer S."/>
            <person name="Barber I."/>
            <person name="Landry C.R."/>
            <person name="Aubin-Horth N."/>
        </authorList>
    </citation>
    <scope>NUCLEOTIDE SEQUENCE</scope>
</reference>
<dbReference type="SUPFAM" id="SSF57840">
    <property type="entry name" value="Ribosomal protein L36"/>
    <property type="match status" value="1"/>
</dbReference>
<sequence>MQFLTVVKSCGKLINAMSFFTITPFSYHITAKVTPEPAVCMFSPIIRPYKVEDRLRLRCRKCFFERRDGRLFVECEKHARHRQAEKLHEPITPWKFRRAIWKQVKWW</sequence>
<comment type="similarity">
    <text evidence="2">Belongs to the bacterial ribosomal protein bL36 family.</text>
</comment>
<comment type="subcellular location">
    <subcellularLocation>
        <location evidence="1">Mitochondrion</location>
    </subcellularLocation>
</comment>
<protein>
    <recommendedName>
        <fullName evidence="7">Large ribosomal subunit protein bL36m</fullName>
    </recommendedName>
    <alternativeName>
        <fullName evidence="8">39S ribosomal protein L36, mitochondrial</fullName>
    </alternativeName>
</protein>
<evidence type="ECO:0000256" key="4">
    <source>
        <dbReference type="ARBA" id="ARBA00022980"/>
    </source>
</evidence>
<keyword evidence="3" id="KW-0809">Transit peptide</keyword>
<keyword evidence="6" id="KW-0687">Ribonucleoprotein</keyword>
<accession>A0A0X3PRH9</accession>
<gene>
    <name evidence="9" type="primary">RM36</name>
    <name evidence="9" type="ORF">TR117067</name>
</gene>
<evidence type="ECO:0000256" key="3">
    <source>
        <dbReference type="ARBA" id="ARBA00022946"/>
    </source>
</evidence>
<dbReference type="InterPro" id="IPR035977">
    <property type="entry name" value="Ribosomal_bL36_sp"/>
</dbReference>
<dbReference type="InterPro" id="IPR000473">
    <property type="entry name" value="Ribosomal_bL36"/>
</dbReference>
<dbReference type="PANTHER" id="PTHR46909:SF1">
    <property type="entry name" value="LARGE RIBOSOMAL SUBUNIT PROTEIN BL36M"/>
    <property type="match status" value="1"/>
</dbReference>
<dbReference type="AlphaFoldDB" id="A0A0X3PRH9"/>
<evidence type="ECO:0000256" key="6">
    <source>
        <dbReference type="ARBA" id="ARBA00023274"/>
    </source>
</evidence>
<evidence type="ECO:0000256" key="2">
    <source>
        <dbReference type="ARBA" id="ARBA00007645"/>
    </source>
</evidence>
<evidence type="ECO:0000256" key="8">
    <source>
        <dbReference type="ARBA" id="ARBA00035411"/>
    </source>
</evidence>
<organism evidence="9">
    <name type="scientific">Schistocephalus solidus</name>
    <name type="common">Tapeworm</name>
    <dbReference type="NCBI Taxonomy" id="70667"/>
    <lineage>
        <taxon>Eukaryota</taxon>
        <taxon>Metazoa</taxon>
        <taxon>Spiralia</taxon>
        <taxon>Lophotrochozoa</taxon>
        <taxon>Platyhelminthes</taxon>
        <taxon>Cestoda</taxon>
        <taxon>Eucestoda</taxon>
        <taxon>Diphyllobothriidea</taxon>
        <taxon>Diphyllobothriidae</taxon>
        <taxon>Schistocephalus</taxon>
    </lineage>
</organism>
<dbReference type="GO" id="GO:0006412">
    <property type="term" value="P:translation"/>
    <property type="evidence" value="ECO:0007669"/>
    <property type="project" value="InterPro"/>
</dbReference>
<name>A0A0X3PRH9_SCHSO</name>